<dbReference type="OrthoDB" id="10536627at2759"/>
<reference evidence="2 3" key="1">
    <citation type="journal article" date="2018" name="G3 (Bethesda)">
        <title>Phylogenetic and Phylogenomic Definition of Rhizopus Species.</title>
        <authorList>
            <person name="Gryganskyi A.P."/>
            <person name="Golan J."/>
            <person name="Dolatabadi S."/>
            <person name="Mondo S."/>
            <person name="Robb S."/>
            <person name="Idnurm A."/>
            <person name="Muszewska A."/>
            <person name="Steczkiewicz K."/>
            <person name="Masonjones S."/>
            <person name="Liao H.L."/>
            <person name="Gajdeczka M.T."/>
            <person name="Anike F."/>
            <person name="Vuek A."/>
            <person name="Anishchenko I.M."/>
            <person name="Voigt K."/>
            <person name="de Hoog G.S."/>
            <person name="Smith M.E."/>
            <person name="Heitman J."/>
            <person name="Vilgalys R."/>
            <person name="Stajich J.E."/>
        </authorList>
    </citation>
    <scope>NUCLEOTIDE SEQUENCE [LARGE SCALE GENOMIC DNA]</scope>
    <source>
        <strain evidence="2 3">LSU 92-RS-03</strain>
    </source>
</reference>
<evidence type="ECO:0000256" key="1">
    <source>
        <dbReference type="SAM" id="MobiDB-lite"/>
    </source>
</evidence>
<dbReference type="EMBL" id="PJQM01007118">
    <property type="protein sequence ID" value="RCH78601.1"/>
    <property type="molecule type" value="Genomic_DNA"/>
</dbReference>
<keyword evidence="3" id="KW-1185">Reference proteome</keyword>
<dbReference type="Proteomes" id="UP000253551">
    <property type="component" value="Unassembled WGS sequence"/>
</dbReference>
<protein>
    <submittedName>
        <fullName evidence="2">Uncharacterized protein</fullName>
    </submittedName>
</protein>
<accession>A0A367IM76</accession>
<sequence length="234" mass="26888">MSLKSATTIFGPITIHDSTDAFPDLVLHNPKNLKNNTVMEVSFELKNIIETTSMQTFTREIAEWQVSFWDEGFSNNILLQLFQREADDIYTPPKIAIFNVKSADPKDEQADLAVFLKVIGEQAFLFGRFADISKSFDGVYSHFSDILNKDPNNIMNTEQEEAMESQYTTNTMDSMEISGPKKYEDNEEFKDQNILQYLDPSTRIQKNKRKQNERMSIPKALSTQSSSVQQEEKE</sequence>
<comment type="caution">
    <text evidence="2">The sequence shown here is derived from an EMBL/GenBank/DDBJ whole genome shotgun (WGS) entry which is preliminary data.</text>
</comment>
<feature type="compositionally biased region" description="Polar residues" evidence="1">
    <location>
        <begin position="221"/>
        <end position="234"/>
    </location>
</feature>
<dbReference type="AlphaFoldDB" id="A0A367IM76"/>
<evidence type="ECO:0000313" key="2">
    <source>
        <dbReference type="EMBL" id="RCH78601.1"/>
    </source>
</evidence>
<gene>
    <name evidence="2" type="ORF">CU098_001323</name>
</gene>
<proteinExistence type="predicted"/>
<feature type="non-terminal residue" evidence="2">
    <location>
        <position position="234"/>
    </location>
</feature>
<feature type="region of interest" description="Disordered" evidence="1">
    <location>
        <begin position="184"/>
        <end position="234"/>
    </location>
</feature>
<evidence type="ECO:0000313" key="3">
    <source>
        <dbReference type="Proteomes" id="UP000253551"/>
    </source>
</evidence>
<organism evidence="2 3">
    <name type="scientific">Rhizopus stolonifer</name>
    <name type="common">Rhizopus nigricans</name>
    <dbReference type="NCBI Taxonomy" id="4846"/>
    <lineage>
        <taxon>Eukaryota</taxon>
        <taxon>Fungi</taxon>
        <taxon>Fungi incertae sedis</taxon>
        <taxon>Mucoromycota</taxon>
        <taxon>Mucoromycotina</taxon>
        <taxon>Mucoromycetes</taxon>
        <taxon>Mucorales</taxon>
        <taxon>Mucorineae</taxon>
        <taxon>Rhizopodaceae</taxon>
        <taxon>Rhizopus</taxon>
    </lineage>
</organism>
<name>A0A367IM76_RHIST</name>